<protein>
    <submittedName>
        <fullName evidence="1">Uncharacterized protein</fullName>
    </submittedName>
</protein>
<accession>A0A024S652</accession>
<evidence type="ECO:0000313" key="1">
    <source>
        <dbReference type="EMBL" id="ETS00809.1"/>
    </source>
</evidence>
<gene>
    <name evidence="1" type="ORF">M419DRAFT_123751</name>
</gene>
<name>A0A024S652_HYPJR</name>
<evidence type="ECO:0000313" key="2">
    <source>
        <dbReference type="Proteomes" id="UP000024376"/>
    </source>
</evidence>
<sequence>MLRTLHLNFFSLKKTSDIERAWGTYDYYHVCNGGALPGRIGGVWGGRILSVFLSGMFLSQCVVLAQWLTTLHNGKEKGDTFWGRSGRV</sequence>
<proteinExistence type="predicted"/>
<dbReference type="Proteomes" id="UP000024376">
    <property type="component" value="Unassembled WGS sequence"/>
</dbReference>
<dbReference type="EMBL" id="KI911150">
    <property type="protein sequence ID" value="ETS00809.1"/>
    <property type="molecule type" value="Genomic_DNA"/>
</dbReference>
<organism evidence="1 2">
    <name type="scientific">Hypocrea jecorina (strain ATCC 56765 / BCRC 32924 / NRRL 11460 / Rut C-30)</name>
    <name type="common">Trichoderma reesei</name>
    <dbReference type="NCBI Taxonomy" id="1344414"/>
    <lineage>
        <taxon>Eukaryota</taxon>
        <taxon>Fungi</taxon>
        <taxon>Dikarya</taxon>
        <taxon>Ascomycota</taxon>
        <taxon>Pezizomycotina</taxon>
        <taxon>Sordariomycetes</taxon>
        <taxon>Hypocreomycetidae</taxon>
        <taxon>Hypocreales</taxon>
        <taxon>Hypocreaceae</taxon>
        <taxon>Trichoderma</taxon>
    </lineage>
</organism>
<reference evidence="2" key="1">
    <citation type="journal article" date="2013" name="Ind. Biotechnol.">
        <title>Comparative genomics analysis of Trichoderma reesei strains.</title>
        <authorList>
            <person name="Koike H."/>
            <person name="Aerts A."/>
            <person name="LaButti K."/>
            <person name="Grigoriev I.V."/>
            <person name="Baker S.E."/>
        </authorList>
    </citation>
    <scope>NUCLEOTIDE SEQUENCE [LARGE SCALE GENOMIC DNA]</scope>
    <source>
        <strain evidence="2">ATCC 56765 / BCRC 32924 / NRRL 11460 / Rut C-30</strain>
    </source>
</reference>
<dbReference type="HOGENOM" id="CLU_2470678_0_0_1"/>
<dbReference type="AlphaFoldDB" id="A0A024S652"/>
<dbReference type="KEGG" id="trr:M419DRAFT_123751"/>